<name>A0A8D9DHD7_BRACM</name>
<dbReference type="InterPro" id="IPR025836">
    <property type="entry name" value="Zn_knuckle_CX2CX4HX4C"/>
</dbReference>
<evidence type="ECO:0000256" key="1">
    <source>
        <dbReference type="SAM" id="MobiDB-lite"/>
    </source>
</evidence>
<protein>
    <recommendedName>
        <fullName evidence="2">Zinc knuckle CX2CX4HX4C domain-containing protein</fullName>
    </recommendedName>
</protein>
<organism evidence="3 4">
    <name type="scientific">Brassica campestris</name>
    <name type="common">Field mustard</name>
    <dbReference type="NCBI Taxonomy" id="3711"/>
    <lineage>
        <taxon>Eukaryota</taxon>
        <taxon>Viridiplantae</taxon>
        <taxon>Streptophyta</taxon>
        <taxon>Embryophyta</taxon>
        <taxon>Tracheophyta</taxon>
        <taxon>Spermatophyta</taxon>
        <taxon>Magnoliopsida</taxon>
        <taxon>eudicotyledons</taxon>
        <taxon>Gunneridae</taxon>
        <taxon>Pentapetalae</taxon>
        <taxon>rosids</taxon>
        <taxon>malvids</taxon>
        <taxon>Brassicales</taxon>
        <taxon>Brassicaceae</taxon>
        <taxon>Brassiceae</taxon>
        <taxon>Brassica</taxon>
    </lineage>
</organism>
<gene>
    <name evidence="3" type="ORF">BRAPAZ1V2_A05P38330.2</name>
</gene>
<feature type="region of interest" description="Disordered" evidence="1">
    <location>
        <begin position="120"/>
        <end position="203"/>
    </location>
</feature>
<reference evidence="3 4" key="1">
    <citation type="submission" date="2021-07" db="EMBL/GenBank/DDBJ databases">
        <authorList>
            <consortium name="Genoscope - CEA"/>
            <person name="William W."/>
        </authorList>
    </citation>
    <scope>NUCLEOTIDE SEQUENCE [LARGE SCALE GENOMIC DNA]</scope>
</reference>
<feature type="compositionally biased region" description="Basic and acidic residues" evidence="1">
    <location>
        <begin position="120"/>
        <end position="168"/>
    </location>
</feature>
<proteinExistence type="predicted"/>
<feature type="compositionally biased region" description="Basic and acidic residues" evidence="1">
    <location>
        <begin position="176"/>
        <end position="185"/>
    </location>
</feature>
<sequence>MELTEGRMLIDVDSRRPLKFSRKVEYEGDEVTIEIKYDLLFKHCTTCGMLSHEKGYCPSIGARQPTLERADVFTRMQLPVRHNGRDNQSNVHRHHQPSLEIREPHSRTYAEYMLRRDLGTNLREGNDRQSRSWDDNRRLGSHADRRMGTHADRIIRRRDDYKRSDRYGGGRARAGPYDRRKEVSWRPKQRLPEVNGKEQRGDASNNEIVPYEHISGAGSLDSPTHFKDADAGISRKLASAIVTPSRLDRVMEDNVTVRSRSMGSGDGKALTFSPQKGKDISDDQIIGVLSDMDIVEHHDKCLLDAEVHDDDLLGADLMEMEGNARLSGETTKDKGVNVENKPVRHRKLGVKRVASLGSSSRKFEILRRGSPIKRSARSGSLAPARAEKSRRHRSGQKKDTECYKGNGLMSSKNSSHRY</sequence>
<accession>A0A8D9DHD7</accession>
<feature type="domain" description="Zinc knuckle CX2CX4HX4C" evidence="2">
    <location>
        <begin position="12"/>
        <end position="58"/>
    </location>
</feature>
<dbReference type="AlphaFoldDB" id="A0A8D9DHD7"/>
<feature type="region of interest" description="Disordered" evidence="1">
    <location>
        <begin position="366"/>
        <end position="418"/>
    </location>
</feature>
<evidence type="ECO:0000259" key="2">
    <source>
        <dbReference type="Pfam" id="PF14392"/>
    </source>
</evidence>
<dbReference type="EMBL" id="LS974621">
    <property type="protein sequence ID" value="CAG7877312.1"/>
    <property type="molecule type" value="Genomic_DNA"/>
</dbReference>
<feature type="compositionally biased region" description="Polar residues" evidence="1">
    <location>
        <begin position="408"/>
        <end position="418"/>
    </location>
</feature>
<evidence type="ECO:0000313" key="3">
    <source>
        <dbReference type="EMBL" id="CAG7877312.1"/>
    </source>
</evidence>
<evidence type="ECO:0000313" key="4">
    <source>
        <dbReference type="Proteomes" id="UP000694005"/>
    </source>
</evidence>
<dbReference type="Gramene" id="A05p38330.2_BraZ1">
    <property type="protein sequence ID" value="A05p38330.2_BraZ1.CDS.1"/>
    <property type="gene ID" value="A05g38330.2_BraZ1"/>
</dbReference>
<feature type="region of interest" description="Disordered" evidence="1">
    <location>
        <begin position="82"/>
        <end position="106"/>
    </location>
</feature>
<dbReference type="Pfam" id="PF14392">
    <property type="entry name" value="zf-CCHC_4"/>
    <property type="match status" value="1"/>
</dbReference>
<dbReference type="Proteomes" id="UP000694005">
    <property type="component" value="Chromosome A05"/>
</dbReference>